<keyword evidence="1" id="KW-1133">Transmembrane helix</keyword>
<accession>A0A432XVF5</accession>
<dbReference type="RefSeq" id="WP_126763102.1">
    <property type="nucleotide sequence ID" value="NZ_JBHLTZ010000012.1"/>
</dbReference>
<gene>
    <name evidence="3" type="ORF">CWI69_06590</name>
</gene>
<protein>
    <submittedName>
        <fullName evidence="3">DUF2489 domain-containing protein</fullName>
    </submittedName>
</protein>
<dbReference type="EMBL" id="PIPW01000002">
    <property type="protein sequence ID" value="RUO52702.1"/>
    <property type="molecule type" value="Genomic_DNA"/>
</dbReference>
<comment type="caution">
    <text evidence="3">The sequence shown here is derived from an EMBL/GenBank/DDBJ whole genome shotgun (WGS) entry which is preliminary data.</text>
</comment>
<evidence type="ECO:0000259" key="2">
    <source>
        <dbReference type="Pfam" id="PF10675"/>
    </source>
</evidence>
<keyword evidence="1" id="KW-0472">Membrane</keyword>
<feature type="domain" description="DUF2489" evidence="2">
    <location>
        <begin position="19"/>
        <end position="147"/>
    </location>
</feature>
<keyword evidence="1" id="KW-0812">Transmembrane</keyword>
<name>A0A432XVF5_9GAMM</name>
<evidence type="ECO:0000313" key="3">
    <source>
        <dbReference type="EMBL" id="RUO52702.1"/>
    </source>
</evidence>
<dbReference type="InterPro" id="IPR019617">
    <property type="entry name" value="DUF2489"/>
</dbReference>
<dbReference type="Pfam" id="PF10675">
    <property type="entry name" value="DUF2489"/>
    <property type="match status" value="1"/>
</dbReference>
<keyword evidence="4" id="KW-1185">Reference proteome</keyword>
<feature type="transmembrane region" description="Helical" evidence="1">
    <location>
        <begin position="6"/>
        <end position="30"/>
    </location>
</feature>
<proteinExistence type="predicted"/>
<dbReference type="OrthoDB" id="5293867at2"/>
<evidence type="ECO:0000313" key="4">
    <source>
        <dbReference type="Proteomes" id="UP000287198"/>
    </source>
</evidence>
<dbReference type="Proteomes" id="UP000287198">
    <property type="component" value="Unassembled WGS sequence"/>
</dbReference>
<evidence type="ECO:0000256" key="1">
    <source>
        <dbReference type="SAM" id="Phobius"/>
    </source>
</evidence>
<dbReference type="AlphaFoldDB" id="A0A432XVF5"/>
<sequence>MSDLSWWAWLVIAAAVLIVAVLAFIAGRLLSRLRAQNEQRDKAIEKRNERLHESIVTIAKSMDQGQCPLSEGALRLVVLLDLRVEPGKPDYAQRYTGLHTMYERIKHMPTHEARKKYPKAEIRKLDDEREGYEKELADVILADVRQLLKDFS</sequence>
<reference evidence="4" key="1">
    <citation type="journal article" date="2018" name="Front. Microbiol.">
        <title>Genome-Based Analysis Reveals the Taxonomy and Diversity of the Family Idiomarinaceae.</title>
        <authorList>
            <person name="Liu Y."/>
            <person name="Lai Q."/>
            <person name="Shao Z."/>
        </authorList>
    </citation>
    <scope>NUCLEOTIDE SEQUENCE [LARGE SCALE GENOMIC DNA]</scope>
    <source>
        <strain evidence="4">BH195</strain>
    </source>
</reference>
<organism evidence="3 4">
    <name type="scientific">Pseudidiomarina halophila</name>
    <dbReference type="NCBI Taxonomy" id="1449799"/>
    <lineage>
        <taxon>Bacteria</taxon>
        <taxon>Pseudomonadati</taxon>
        <taxon>Pseudomonadota</taxon>
        <taxon>Gammaproteobacteria</taxon>
        <taxon>Alteromonadales</taxon>
        <taxon>Idiomarinaceae</taxon>
        <taxon>Pseudidiomarina</taxon>
    </lineage>
</organism>